<dbReference type="InterPro" id="IPR033335">
    <property type="entry name" value="JUPITER"/>
</dbReference>
<dbReference type="PANTHER" id="PTHR34930">
    <property type="entry name" value="GEO05313P1"/>
    <property type="match status" value="1"/>
</dbReference>
<evidence type="ECO:0000256" key="6">
    <source>
        <dbReference type="ARBA" id="ARBA00023242"/>
    </source>
</evidence>
<proteinExistence type="inferred from homology"/>
<comment type="subcellular location">
    <subcellularLocation>
        <location evidence="2">Cytoplasm</location>
    </subcellularLocation>
    <subcellularLocation>
        <location evidence="1">Nucleus</location>
    </subcellularLocation>
</comment>
<dbReference type="Proteomes" id="UP000694548">
    <property type="component" value="Chromosome sgr03"/>
</dbReference>
<dbReference type="GeneTree" id="ENSGT00980000200386"/>
<reference evidence="8" key="1">
    <citation type="submission" date="2014-08" db="EMBL/GenBank/DDBJ databases">
        <authorList>
            <person name="Senf B."/>
            <person name="Petzold A."/>
            <person name="Downie B.R."/>
            <person name="Koch P."/>
            <person name="Platzer M."/>
        </authorList>
    </citation>
    <scope>NUCLEOTIDE SEQUENCE [LARGE SCALE GENOMIC DNA]</scope>
    <source>
        <strain evidence="8">GRZ</strain>
    </source>
</reference>
<keyword evidence="6" id="KW-0539">Nucleus</keyword>
<feature type="compositionally biased region" description="Basic residues" evidence="7">
    <location>
        <begin position="86"/>
        <end position="97"/>
    </location>
</feature>
<keyword evidence="5" id="KW-0597">Phosphoprotein</keyword>
<comment type="similarity">
    <text evidence="3">Belongs to the JUPITER family.</text>
</comment>
<evidence type="ECO:0000256" key="4">
    <source>
        <dbReference type="ARBA" id="ARBA00022490"/>
    </source>
</evidence>
<dbReference type="Ensembl" id="ENSNFUT00015022541.1">
    <property type="protein sequence ID" value="ENSNFUP00015021533.1"/>
    <property type="gene ID" value="ENSNFUG00015010456.1"/>
</dbReference>
<evidence type="ECO:0000256" key="5">
    <source>
        <dbReference type="ARBA" id="ARBA00022553"/>
    </source>
</evidence>
<evidence type="ECO:0000256" key="2">
    <source>
        <dbReference type="ARBA" id="ARBA00004496"/>
    </source>
</evidence>
<name>A0A8C6LN89_NOTFU</name>
<sequence>STPTVTSSYPPFFFLFFRVLRPPGGDSNFSLGADDNTNPQRKNKMASSIFGRRSVLNGKKRSGGGGVSLGERSGLPERERGECSCGKKKKKKNIQGL</sequence>
<reference evidence="8" key="2">
    <citation type="submission" date="2025-08" db="UniProtKB">
        <authorList>
            <consortium name="Ensembl"/>
        </authorList>
    </citation>
    <scope>IDENTIFICATION</scope>
</reference>
<feature type="compositionally biased region" description="Polar residues" evidence="7">
    <location>
        <begin position="27"/>
        <end position="40"/>
    </location>
</feature>
<evidence type="ECO:0000256" key="7">
    <source>
        <dbReference type="SAM" id="MobiDB-lite"/>
    </source>
</evidence>
<feature type="region of interest" description="Disordered" evidence="7">
    <location>
        <begin position="27"/>
        <end position="97"/>
    </location>
</feature>
<protein>
    <submittedName>
        <fullName evidence="8">Uncharacterized protein</fullName>
    </submittedName>
</protein>
<keyword evidence="9" id="KW-1185">Reference proteome</keyword>
<organism evidence="8 9">
    <name type="scientific">Nothobranchius furzeri</name>
    <name type="common">Turquoise killifish</name>
    <dbReference type="NCBI Taxonomy" id="105023"/>
    <lineage>
        <taxon>Eukaryota</taxon>
        <taxon>Metazoa</taxon>
        <taxon>Chordata</taxon>
        <taxon>Craniata</taxon>
        <taxon>Vertebrata</taxon>
        <taxon>Euteleostomi</taxon>
        <taxon>Actinopterygii</taxon>
        <taxon>Neopterygii</taxon>
        <taxon>Teleostei</taxon>
        <taxon>Neoteleostei</taxon>
        <taxon>Acanthomorphata</taxon>
        <taxon>Ovalentaria</taxon>
        <taxon>Atherinomorphae</taxon>
        <taxon>Cyprinodontiformes</taxon>
        <taxon>Nothobranchiidae</taxon>
        <taxon>Nothobranchius</taxon>
    </lineage>
</organism>
<reference evidence="8" key="3">
    <citation type="submission" date="2025-09" db="UniProtKB">
        <authorList>
            <consortium name="Ensembl"/>
        </authorList>
    </citation>
    <scope>IDENTIFICATION</scope>
</reference>
<dbReference type="GO" id="GO:0005634">
    <property type="term" value="C:nucleus"/>
    <property type="evidence" value="ECO:0007669"/>
    <property type="project" value="UniProtKB-SubCell"/>
</dbReference>
<keyword evidence="4" id="KW-0963">Cytoplasm</keyword>
<evidence type="ECO:0000313" key="9">
    <source>
        <dbReference type="Proteomes" id="UP000694548"/>
    </source>
</evidence>
<dbReference type="GO" id="GO:0005737">
    <property type="term" value="C:cytoplasm"/>
    <property type="evidence" value="ECO:0007669"/>
    <property type="project" value="UniProtKB-SubCell"/>
</dbReference>
<evidence type="ECO:0000313" key="8">
    <source>
        <dbReference type="Ensembl" id="ENSNFUP00015021533.1"/>
    </source>
</evidence>
<accession>A0A8C6LN89</accession>
<evidence type="ECO:0000256" key="1">
    <source>
        <dbReference type="ARBA" id="ARBA00004123"/>
    </source>
</evidence>
<dbReference type="AlphaFoldDB" id="A0A8C6LN89"/>
<dbReference type="PANTHER" id="PTHR34930:SF4">
    <property type="entry name" value="JUPITER MICROTUBULE ASSOCIATED HOMOLOG 1"/>
    <property type="match status" value="1"/>
</dbReference>
<evidence type="ECO:0000256" key="3">
    <source>
        <dbReference type="ARBA" id="ARBA00008329"/>
    </source>
</evidence>